<dbReference type="GO" id="GO:0016787">
    <property type="term" value="F:hydrolase activity"/>
    <property type="evidence" value="ECO:0007669"/>
    <property type="project" value="UniProtKB-KW"/>
</dbReference>
<dbReference type="RefSeq" id="WP_030062313.1">
    <property type="nucleotide sequence ID" value="NZ_AP014956.1"/>
</dbReference>
<reference evidence="6 7" key="1">
    <citation type="journal article" date="2019" name="Sci. Transl. Med.">
        <title>Quorum sensing between bacterial species on the skin protects against epidermal injury in atopic dermatitis.</title>
        <authorList>
            <person name="Williams M.R."/>
        </authorList>
    </citation>
    <scope>NUCLEOTIDE SEQUENCE [LARGE SCALE GENOMIC DNA]</scope>
    <source>
        <strain evidence="6 7">H8</strain>
    </source>
</reference>
<feature type="active site" evidence="2">
    <location>
        <position position="296"/>
    </location>
</feature>
<evidence type="ECO:0000313" key="8">
    <source>
        <dbReference type="Proteomes" id="UP000538955"/>
    </source>
</evidence>
<gene>
    <name evidence="6" type="ORF">EQ811_09660</name>
    <name evidence="5" type="ORF">HHM13_11135</name>
    <name evidence="4" type="ORF">HHM24_11215</name>
</gene>
<keyword evidence="8" id="KW-1185">Reference proteome</keyword>
<evidence type="ECO:0000259" key="3">
    <source>
        <dbReference type="Pfam" id="PF00561"/>
    </source>
</evidence>
<feature type="domain" description="AB hydrolase-1" evidence="3">
    <location>
        <begin position="38"/>
        <end position="172"/>
    </location>
</feature>
<accession>A0A7X9WCP6</accession>
<dbReference type="PANTHER" id="PTHR32268">
    <property type="entry name" value="HOMOSERINE O-ACETYLTRANSFERASE"/>
    <property type="match status" value="1"/>
</dbReference>
<feature type="active site" evidence="2">
    <location>
        <position position="267"/>
    </location>
</feature>
<keyword evidence="1" id="KW-0808">Transferase</keyword>
<proteinExistence type="predicted"/>
<dbReference type="GO" id="GO:0009086">
    <property type="term" value="P:methionine biosynthetic process"/>
    <property type="evidence" value="ECO:0007669"/>
    <property type="project" value="TreeGrafter"/>
</dbReference>
<feature type="active site" description="Nucleophile" evidence="2">
    <location>
        <position position="131"/>
    </location>
</feature>
<evidence type="ECO:0000313" key="5">
    <source>
        <dbReference type="EMBL" id="NMK98610.1"/>
    </source>
</evidence>
<dbReference type="EMBL" id="JABBMI010000091">
    <property type="protein sequence ID" value="NMK55281.1"/>
    <property type="molecule type" value="Genomic_DNA"/>
</dbReference>
<dbReference type="Proteomes" id="UP000538955">
    <property type="component" value="Unassembled WGS sequence"/>
</dbReference>
<dbReference type="AlphaFoldDB" id="A0A7X9WCP6"/>
<dbReference type="PIRSF" id="PIRSF000443">
    <property type="entry name" value="Homoser_Ac_trans"/>
    <property type="match status" value="1"/>
</dbReference>
<sequence>MTNYRVDTLELGTFTTESGETINNLKLRYEHVGYKGQPLVVVCHALTGNHLTYGTDEKHGWWREIIDGGYIPRHDYQFLTFNVIGSPFGSSSKLNDPNFPQHLTLRDIVKAIEKGIKALDFDKINILIGASLGGMQAMELLYNNQFQIDKAIILAATGKTSSYSRAFNEIARQAIHLGGKEGLSIARQLGFLTYRSSKSYDQRFTPDEVVTYQQYQGNKFKKNFDLQCYLTLLDVLDSHNIDRGRDDVDEVYQSLDTKVLTMGFIDDLLYPDDQVRAVGERFKYHRHFFVPDNVGHDGFLLNFNDWAPNLYHFLNLKQFKRK</sequence>
<dbReference type="EMBL" id="SCHC01000003">
    <property type="protein sequence ID" value="TBW76103.1"/>
    <property type="molecule type" value="Genomic_DNA"/>
</dbReference>
<name>A0A7X9WCP6_STACP</name>
<dbReference type="EMBL" id="JABBLX010000055">
    <property type="protein sequence ID" value="NMK98610.1"/>
    <property type="molecule type" value="Genomic_DNA"/>
</dbReference>
<dbReference type="SUPFAM" id="SSF53474">
    <property type="entry name" value="alpha/beta-Hydrolases"/>
    <property type="match status" value="1"/>
</dbReference>
<organism evidence="6 7">
    <name type="scientific">Staphylococcus capitis</name>
    <dbReference type="NCBI Taxonomy" id="29388"/>
    <lineage>
        <taxon>Bacteria</taxon>
        <taxon>Bacillati</taxon>
        <taxon>Bacillota</taxon>
        <taxon>Bacilli</taxon>
        <taxon>Bacillales</taxon>
        <taxon>Staphylococcaceae</taxon>
        <taxon>Staphylococcus</taxon>
    </lineage>
</organism>
<comment type="caution">
    <text evidence="6">The sequence shown here is derived from an EMBL/GenBank/DDBJ whole genome shotgun (WGS) entry which is preliminary data.</text>
</comment>
<evidence type="ECO:0000313" key="6">
    <source>
        <dbReference type="EMBL" id="TBW76103.1"/>
    </source>
</evidence>
<dbReference type="Proteomes" id="UP000291949">
    <property type="component" value="Unassembled WGS sequence"/>
</dbReference>
<evidence type="ECO:0000256" key="2">
    <source>
        <dbReference type="PIRSR" id="PIRSR000443-1"/>
    </source>
</evidence>
<dbReference type="InterPro" id="IPR029058">
    <property type="entry name" value="AB_hydrolase_fold"/>
</dbReference>
<protein>
    <submittedName>
        <fullName evidence="6">Alpha/beta fold hydrolase</fullName>
    </submittedName>
</protein>
<dbReference type="GO" id="GO:0009092">
    <property type="term" value="P:homoserine metabolic process"/>
    <property type="evidence" value="ECO:0007669"/>
    <property type="project" value="TreeGrafter"/>
</dbReference>
<reference evidence="8 9" key="2">
    <citation type="submission" date="2020-04" db="EMBL/GenBank/DDBJ databases">
        <title>The Epidemiology and Molecular Characteristics of Linezolid-Resistant Staphylococcus capitis in Huashan Hospital, Shanghai.</title>
        <authorList>
            <person name="Ding L."/>
            <person name="Li P."/>
            <person name="Yang Y."/>
            <person name="Lin D."/>
            <person name="Xu X."/>
        </authorList>
    </citation>
    <scope>NUCLEOTIDE SEQUENCE [LARGE SCALE GENOMIC DNA]</scope>
    <source>
        <strain evidence="5 9">12-86</strain>
        <strain evidence="4 8">17-84</strain>
    </source>
</reference>
<dbReference type="Gene3D" id="3.40.50.1820">
    <property type="entry name" value="alpha/beta hydrolase"/>
    <property type="match status" value="1"/>
</dbReference>
<evidence type="ECO:0000313" key="7">
    <source>
        <dbReference type="Proteomes" id="UP000291949"/>
    </source>
</evidence>
<dbReference type="Pfam" id="PF00561">
    <property type="entry name" value="Abhydrolase_1"/>
    <property type="match status" value="1"/>
</dbReference>
<dbReference type="GO" id="GO:0004414">
    <property type="term" value="F:homoserine O-acetyltransferase activity"/>
    <property type="evidence" value="ECO:0007669"/>
    <property type="project" value="TreeGrafter"/>
</dbReference>
<dbReference type="InterPro" id="IPR008220">
    <property type="entry name" value="HAT_MetX-like"/>
</dbReference>
<keyword evidence="6" id="KW-0378">Hydrolase</keyword>
<dbReference type="PANTHER" id="PTHR32268:SF11">
    <property type="entry name" value="HOMOSERINE O-ACETYLTRANSFERASE"/>
    <property type="match status" value="1"/>
</dbReference>
<dbReference type="Proteomes" id="UP000550736">
    <property type="component" value="Unassembled WGS sequence"/>
</dbReference>
<evidence type="ECO:0000256" key="1">
    <source>
        <dbReference type="ARBA" id="ARBA00022679"/>
    </source>
</evidence>
<evidence type="ECO:0000313" key="4">
    <source>
        <dbReference type="EMBL" id="NMK55281.1"/>
    </source>
</evidence>
<dbReference type="InterPro" id="IPR000073">
    <property type="entry name" value="AB_hydrolase_1"/>
</dbReference>
<evidence type="ECO:0000313" key="9">
    <source>
        <dbReference type="Proteomes" id="UP000550736"/>
    </source>
</evidence>